<name>A0A2U9SD03_9PROT</name>
<keyword evidence="2" id="KW-1185">Reference proteome</keyword>
<dbReference type="SUPFAM" id="SSF81593">
    <property type="entry name" value="Nucleotidyltransferase substrate binding subunit/domain"/>
    <property type="match status" value="1"/>
</dbReference>
<accession>A0A2U9SD03</accession>
<proteinExistence type="predicted"/>
<evidence type="ECO:0000313" key="1">
    <source>
        <dbReference type="EMBL" id="AWU97314.1"/>
    </source>
</evidence>
<dbReference type="RefSeq" id="WP_111070039.1">
    <property type="nucleotide sequence ID" value="NZ_CP029833.1"/>
</dbReference>
<dbReference type="KEGG" id="azm:DM194_23850"/>
<gene>
    <name evidence="1" type="ORF">DM194_23850</name>
</gene>
<dbReference type="Gene3D" id="1.20.120.330">
    <property type="entry name" value="Nucleotidyltransferases domain 2"/>
    <property type="match status" value="1"/>
</dbReference>
<dbReference type="OrthoDB" id="9786526at2"/>
<evidence type="ECO:0008006" key="3">
    <source>
        <dbReference type="Google" id="ProtNLM"/>
    </source>
</evidence>
<keyword evidence="1" id="KW-0614">Plasmid</keyword>
<dbReference type="EMBL" id="CP029833">
    <property type="protein sequence ID" value="AWU97314.1"/>
    <property type="molecule type" value="Genomic_DNA"/>
</dbReference>
<evidence type="ECO:0000313" key="2">
    <source>
        <dbReference type="Proteomes" id="UP000249605"/>
    </source>
</evidence>
<protein>
    <recommendedName>
        <fullName evidence="3">HEPN domain-containing protein</fullName>
    </recommendedName>
</protein>
<geneLocation type="plasmid" evidence="1 2">
    <name>unnamed3</name>
</geneLocation>
<reference evidence="1 2" key="1">
    <citation type="submission" date="2018-06" db="EMBL/GenBank/DDBJ databases">
        <title>Complete genome sequencing of Azospirillum sp. M2T2B2.</title>
        <authorList>
            <person name="Heo J."/>
            <person name="Kim S.-J."/>
            <person name="Kwon S.-W."/>
            <person name="Anandham R."/>
        </authorList>
    </citation>
    <scope>NUCLEOTIDE SEQUENCE [LARGE SCALE GENOMIC DNA]</scope>
    <source>
        <strain evidence="1 2">M2T2B2</strain>
        <plasmid evidence="1 2">unnamed3</plasmid>
    </source>
</reference>
<organism evidence="1 2">
    <name type="scientific">Azospirillum ramasamyi</name>
    <dbReference type="NCBI Taxonomy" id="682998"/>
    <lineage>
        <taxon>Bacteria</taxon>
        <taxon>Pseudomonadati</taxon>
        <taxon>Pseudomonadota</taxon>
        <taxon>Alphaproteobacteria</taxon>
        <taxon>Rhodospirillales</taxon>
        <taxon>Azospirillaceae</taxon>
        <taxon>Azospirillum</taxon>
    </lineage>
</organism>
<dbReference type="AlphaFoldDB" id="A0A2U9SD03"/>
<sequence>MFYTLNHLKSVFANEFFVEPADQNYQLARWAKIHGFHREFYWQAVQAIEKYCKAVLALNGESVIKDSHKIEKLFDRCCMRLDDLVVQRLERPAEFPQELWNDEDPGRFLRFLYQQGNPNSRYGMTSWFNRPSDLVKLDCLVFSLRRCAIGIDWVVGTDFNVNPEILEFTGKSFAEVLRAKPTYQVREGFKTVSSPAILSGENIEDSLTMWNFQIASMPSNLDQPLPPSMSSIIGPARNSLLHIFCNAINKHEGKDIDKILREGALWLLNTVKLDTQFIELLKKYESY</sequence>
<dbReference type="Proteomes" id="UP000249605">
    <property type="component" value="Plasmid unnamed3"/>
</dbReference>